<reference evidence="2 3" key="1">
    <citation type="submission" date="2018-11" db="EMBL/GenBank/DDBJ databases">
        <title>Genomic Encyclopedia of Type Strains, Phase IV (KMG-IV): sequencing the most valuable type-strain genomes for metagenomic binning, comparative biology and taxonomic classification.</title>
        <authorList>
            <person name="Goeker M."/>
        </authorList>
    </citation>
    <scope>NUCLEOTIDE SEQUENCE [LARGE SCALE GENOMIC DNA]</scope>
    <source>
        <strain evidence="2 3">DSM 16974</strain>
    </source>
</reference>
<comment type="caution">
    <text evidence="2">The sequence shown here is derived from an EMBL/GenBank/DDBJ whole genome shotgun (WGS) entry which is preliminary data.</text>
</comment>
<gene>
    <name evidence="2" type="ORF">EDC38_1476</name>
</gene>
<keyword evidence="3" id="KW-1185">Reference proteome</keyword>
<organism evidence="2 3">
    <name type="scientific">Marinimicrobium koreense</name>
    <dbReference type="NCBI Taxonomy" id="306545"/>
    <lineage>
        <taxon>Bacteria</taxon>
        <taxon>Pseudomonadati</taxon>
        <taxon>Pseudomonadota</taxon>
        <taxon>Gammaproteobacteria</taxon>
        <taxon>Cellvibrionales</taxon>
        <taxon>Cellvibrionaceae</taxon>
        <taxon>Marinimicrobium</taxon>
    </lineage>
</organism>
<sequence>MNEYQRQAYLDALGMEQYVPRWLMPYAPMPTACELPVVEPPSAAPAVAREPATERAPAETPRPVADFLNDMREPAKPTRREAPPEPERVAAAEPPAERIEPFTLSIWRSPLPILVVDARQPRAAMPTDRLLRNLLQALAPHDAQRVSEEVLPWPLVNHKAVRLSADDARAELSTWLETELTNRPVRHLLLMGESAARFLLPEDKPYDEVLWQSLPLSPFDMPTLVAPSLLEILRNPDLKRPLWAAVQPWLPMDVPAS</sequence>
<feature type="compositionally biased region" description="Basic and acidic residues" evidence="1">
    <location>
        <begin position="69"/>
        <end position="92"/>
    </location>
</feature>
<evidence type="ECO:0000313" key="3">
    <source>
        <dbReference type="Proteomes" id="UP000273643"/>
    </source>
</evidence>
<dbReference type="AlphaFoldDB" id="A0A3N1NZU1"/>
<dbReference type="EMBL" id="RJUK01000001">
    <property type="protein sequence ID" value="ROQ20858.1"/>
    <property type="molecule type" value="Genomic_DNA"/>
</dbReference>
<dbReference type="SUPFAM" id="SSF52141">
    <property type="entry name" value="Uracil-DNA glycosylase-like"/>
    <property type="match status" value="1"/>
</dbReference>
<protein>
    <submittedName>
        <fullName evidence="2">Uncharacterized protein</fullName>
    </submittedName>
</protein>
<proteinExistence type="predicted"/>
<dbReference type="OrthoDB" id="5727512at2"/>
<dbReference type="Proteomes" id="UP000273643">
    <property type="component" value="Unassembled WGS sequence"/>
</dbReference>
<name>A0A3N1NZU1_9GAMM</name>
<evidence type="ECO:0000313" key="2">
    <source>
        <dbReference type="EMBL" id="ROQ20858.1"/>
    </source>
</evidence>
<feature type="region of interest" description="Disordered" evidence="1">
    <location>
        <begin position="41"/>
        <end position="92"/>
    </location>
</feature>
<evidence type="ECO:0000256" key="1">
    <source>
        <dbReference type="SAM" id="MobiDB-lite"/>
    </source>
</evidence>
<dbReference type="RefSeq" id="WP_123637947.1">
    <property type="nucleotide sequence ID" value="NZ_RJUK01000001.1"/>
</dbReference>
<dbReference type="InterPro" id="IPR036895">
    <property type="entry name" value="Uracil-DNA_glycosylase-like_sf"/>
</dbReference>
<accession>A0A3N1NZU1</accession>